<keyword evidence="4" id="KW-1185">Reference proteome</keyword>
<dbReference type="Gene3D" id="3.40.50.300">
    <property type="entry name" value="P-loop containing nucleotide triphosphate hydrolases"/>
    <property type="match status" value="2"/>
</dbReference>
<feature type="domain" description="Endonuclease GajA/Old nuclease/RecF-like AAA" evidence="2">
    <location>
        <begin position="4"/>
        <end position="467"/>
    </location>
</feature>
<accession>A0A1G6ND04</accession>
<dbReference type="RefSeq" id="WP_087939561.1">
    <property type="nucleotide sequence ID" value="NZ_FNAC01000003.1"/>
</dbReference>
<evidence type="ECO:0000313" key="3">
    <source>
        <dbReference type="EMBL" id="SDC65196.1"/>
    </source>
</evidence>
<dbReference type="OrthoDB" id="1098190at2"/>
<dbReference type="Pfam" id="PF13175">
    <property type="entry name" value="AAA_15"/>
    <property type="match status" value="1"/>
</dbReference>
<gene>
    <name evidence="3" type="ORF">SAMN04488104_100360</name>
</gene>
<dbReference type="SUPFAM" id="SSF52540">
    <property type="entry name" value="P-loop containing nucleoside triphosphate hydrolases"/>
    <property type="match status" value="1"/>
</dbReference>
<organism evidence="3 4">
    <name type="scientific">Algoriphagus faecimaris</name>
    <dbReference type="NCBI Taxonomy" id="686796"/>
    <lineage>
        <taxon>Bacteria</taxon>
        <taxon>Pseudomonadati</taxon>
        <taxon>Bacteroidota</taxon>
        <taxon>Cytophagia</taxon>
        <taxon>Cytophagales</taxon>
        <taxon>Cyclobacteriaceae</taxon>
        <taxon>Algoriphagus</taxon>
    </lineage>
</organism>
<evidence type="ECO:0000259" key="2">
    <source>
        <dbReference type="Pfam" id="PF13175"/>
    </source>
</evidence>
<name>A0A1G6ND04_9BACT</name>
<protein>
    <submittedName>
        <fullName evidence="3">AAA ATPase domain-containing protein</fullName>
    </submittedName>
</protein>
<reference evidence="4" key="1">
    <citation type="submission" date="2016-10" db="EMBL/GenBank/DDBJ databases">
        <authorList>
            <person name="Varghese N."/>
            <person name="Submissions S."/>
        </authorList>
    </citation>
    <scope>NUCLEOTIDE SEQUENCE [LARGE SCALE GENOMIC DNA]</scope>
    <source>
        <strain evidence="4">DSM 23095</strain>
    </source>
</reference>
<dbReference type="InterPro" id="IPR041685">
    <property type="entry name" value="AAA_GajA/Old/RecF-like"/>
</dbReference>
<dbReference type="AlphaFoldDB" id="A0A1G6ND04"/>
<dbReference type="Proteomes" id="UP000199060">
    <property type="component" value="Unassembled WGS sequence"/>
</dbReference>
<dbReference type="PANTHER" id="PTHR43581:SF3">
    <property type="entry name" value="AAA+ ATPASE DOMAIN-CONTAINING PROTEIN"/>
    <property type="match status" value="1"/>
</dbReference>
<sequence length="715" mass="82447">MKAKLKKFRVQNFRSVDDSGWIEAENVTCLVGTNESGKTNLLLALWKLNPANGEPIVPLIDYPRKNYHNYSTTKGEEVFISGHFYFYGSIAEKLSQASGWHKNLVNEIVASRKYNGTYNYQFAQNKLSTFNGADLAILFEDLIKKFDASDLQSKEEQADLDKIKKFLELERDKIDSNLDYSKSEISEIKKSFEQFLKSNFKRKRNINAFFEEGFFLDVEKIIQAFEENGIELNEECIRIIEAHLPTFVYYSDYGNLDSEIYLPHVIDNFRRTDLGEKERAKSRSLKVLFEFVNLSPNQILELGKEALPERVIEFTTDRYGTRSKTSDQIKDAEEKNIEEESTKKKEREILLQSASTSLTRDFSEWWKQGRYIFRFQADGNHFRIWVSDDKRPDPIELEGRSKGLQWFFSFFLVFLVESKDSHSNCILLLDEPGISLHPVAQMDLIAFFNSLSKDNQLIYTTHSPFLVSTNNLSGVHAMYVGDRGESVVSSDLRGNKKISEKSIYPIHAAIGITVSDTLLIGCQPVLVEGVSDQIYLQQIKKYVLAEGKFKNDKEVVFIPTGGVSGMSPVVKILLGREDDLPYVIMDSDRAGKEKLKQLYNNLYAKEKDKVIPVSEFLGDGEFEIEDLMPKDELARLFAKQYRRVNSEDEFDYIFDKTLPIVNQMEKFAKENGYSLSDGWKVDLAKDFQRNFDRIVTRSSEEVKEKWLKLIEKVTS</sequence>
<dbReference type="InterPro" id="IPR051396">
    <property type="entry name" value="Bact_Antivir_Def_Nuclease"/>
</dbReference>
<dbReference type="PANTHER" id="PTHR43581">
    <property type="entry name" value="ATP/GTP PHOSPHATASE"/>
    <property type="match status" value="1"/>
</dbReference>
<evidence type="ECO:0000256" key="1">
    <source>
        <dbReference type="SAM" id="Coils"/>
    </source>
</evidence>
<proteinExistence type="predicted"/>
<keyword evidence="1" id="KW-0175">Coiled coil</keyword>
<dbReference type="CDD" id="cd00267">
    <property type="entry name" value="ABC_ATPase"/>
    <property type="match status" value="1"/>
</dbReference>
<feature type="coiled-coil region" evidence="1">
    <location>
        <begin position="322"/>
        <end position="349"/>
    </location>
</feature>
<dbReference type="InterPro" id="IPR027417">
    <property type="entry name" value="P-loop_NTPase"/>
</dbReference>
<dbReference type="STRING" id="686796.SAMN04488104_100360"/>
<evidence type="ECO:0000313" key="4">
    <source>
        <dbReference type="Proteomes" id="UP000199060"/>
    </source>
</evidence>
<dbReference type="EMBL" id="FNAC01000003">
    <property type="protein sequence ID" value="SDC65196.1"/>
    <property type="molecule type" value="Genomic_DNA"/>
</dbReference>